<dbReference type="PANTHER" id="PTHR22748:SF4">
    <property type="entry name" value="DNA-(APURINIC OR APYRIMIDINIC SITE) ENDONUCLEASE 2"/>
    <property type="match status" value="1"/>
</dbReference>
<keyword evidence="10" id="KW-0464">Manganese</keyword>
<evidence type="ECO:0000256" key="7">
    <source>
        <dbReference type="ARBA" id="ARBA00022842"/>
    </source>
</evidence>
<dbReference type="InterPro" id="IPR004808">
    <property type="entry name" value="AP_endonuc_1"/>
</dbReference>
<feature type="site" description="Important for catalytic activity" evidence="11">
    <location>
        <position position="288"/>
    </location>
</feature>
<dbReference type="GO" id="GO:0003677">
    <property type="term" value="F:DNA binding"/>
    <property type="evidence" value="ECO:0007669"/>
    <property type="project" value="InterPro"/>
</dbReference>
<dbReference type="OrthoDB" id="391817at2759"/>
<dbReference type="PROSITE" id="PS51999">
    <property type="entry name" value="ZF_GRF"/>
    <property type="match status" value="1"/>
</dbReference>
<feature type="compositionally biased region" description="Polar residues" evidence="13">
    <location>
        <begin position="442"/>
        <end position="456"/>
    </location>
</feature>
<keyword evidence="15" id="KW-0255">Endonuclease</keyword>
<dbReference type="eggNOG" id="KOG1294">
    <property type="taxonomic scope" value="Eukaryota"/>
</dbReference>
<dbReference type="RefSeq" id="XP_024326199.1">
    <property type="nucleotide sequence ID" value="XM_024466013.1"/>
</dbReference>
<feature type="active site" description="Proton acceptor" evidence="9">
    <location>
        <position position="314"/>
    </location>
</feature>
<dbReference type="GO" id="GO:0006284">
    <property type="term" value="P:base-excision repair"/>
    <property type="evidence" value="ECO:0007669"/>
    <property type="project" value="TreeGrafter"/>
</dbReference>
<dbReference type="EMBL" id="KV441390">
    <property type="protein sequence ID" value="OAF60918.1"/>
    <property type="molecule type" value="Genomic_DNA"/>
</dbReference>
<evidence type="ECO:0000256" key="12">
    <source>
        <dbReference type="PROSITE-ProRule" id="PRU01343"/>
    </source>
</evidence>
<proteinExistence type="inferred from homology"/>
<feature type="compositionally biased region" description="Polar residues" evidence="13">
    <location>
        <begin position="481"/>
        <end position="503"/>
    </location>
</feature>
<dbReference type="Gene3D" id="3.60.10.10">
    <property type="entry name" value="Endonuclease/exonuclease/phosphatase"/>
    <property type="match status" value="1"/>
</dbReference>
<dbReference type="GO" id="GO:0008270">
    <property type="term" value="F:zinc ion binding"/>
    <property type="evidence" value="ECO:0007669"/>
    <property type="project" value="UniProtKB-KW"/>
</dbReference>
<dbReference type="InterPro" id="IPR010666">
    <property type="entry name" value="Znf_GRF"/>
</dbReference>
<feature type="binding site" evidence="10">
    <location>
        <position position="314"/>
    </location>
    <ligand>
        <name>Mg(2+)</name>
        <dbReference type="ChEBI" id="CHEBI:18420"/>
        <label>1</label>
    </ligand>
</feature>
<protein>
    <recommendedName>
        <fullName evidence="2">DNA-(apurinic or apyrimidinic site) endonuclease 2</fullName>
    </recommendedName>
</protein>
<comment type="similarity">
    <text evidence="1">Belongs to the DNA repair enzymes AP/ExoA family.</text>
</comment>
<feature type="binding site" evidence="10">
    <location>
        <position position="198"/>
    </location>
    <ligand>
        <name>Mg(2+)</name>
        <dbReference type="ChEBI" id="CHEBI:18420"/>
        <label>1</label>
    </ligand>
</feature>
<dbReference type="InterPro" id="IPR036691">
    <property type="entry name" value="Endo/exonu/phosph_ase_sf"/>
</dbReference>
<evidence type="ECO:0000256" key="9">
    <source>
        <dbReference type="PIRSR" id="PIRSR604808-1"/>
    </source>
</evidence>
<keyword evidence="8" id="KW-0539">Nucleus</keyword>
<dbReference type="AlphaFoldDB" id="A0A177AFN4"/>
<reference evidence="15" key="1">
    <citation type="submission" date="2016-03" db="EMBL/GenBank/DDBJ databases">
        <title>Updated assembly of Pseudogymnoascus destructans, the fungus causing white-nose syndrome of bats.</title>
        <authorList>
            <person name="Palmer J.M."/>
            <person name="Drees K.P."/>
            <person name="Foster J.T."/>
            <person name="Lindner D.L."/>
        </authorList>
    </citation>
    <scope>NUCLEOTIDE SEQUENCE [LARGE SCALE GENOMIC DNA]</scope>
    <source>
        <strain evidence="15">20631-21</strain>
    </source>
</reference>
<evidence type="ECO:0000256" key="11">
    <source>
        <dbReference type="PIRSR" id="PIRSR604808-3"/>
    </source>
</evidence>
<feature type="region of interest" description="Disordered" evidence="13">
    <location>
        <begin position="398"/>
        <end position="562"/>
    </location>
</feature>
<evidence type="ECO:0000313" key="15">
    <source>
        <dbReference type="EMBL" id="OAF60918.1"/>
    </source>
</evidence>
<evidence type="ECO:0000259" key="14">
    <source>
        <dbReference type="PROSITE" id="PS51999"/>
    </source>
</evidence>
<feature type="domain" description="GRF-type" evidence="14">
    <location>
        <begin position="600"/>
        <end position="652"/>
    </location>
</feature>
<feature type="active site" description="Proton donor/acceptor" evidence="9">
    <location>
        <position position="196"/>
    </location>
</feature>
<sequence length="657" mass="73265">MGLRITTWNVNGIRNPFGYQPWREKKTFQAMFDILEADIVIMQETKIQRKDLQDDMVLVPGWDAYFSLPKHKKGYSGVAIYTRSSVCSPIRAEEGITGILCPPGSSQSFFDLPDDERIGGYPTISQYGDCTLDAATLDSEGRCLILEFPAFVLIGTYCPANRDETRDHFRLGFLNVLDARIRNLVNAGKRVILAGDLNVIREEIDTANAQERMRKEGVTAEEFFSAPARRLINHLVEHGNVYGERDECRARPVLTDICRKFHNRRRGMFTCWDQKKNARPGNFGSRIDYICASLDCKDWFAESNIQEGLMGSDHCPVYAVISDKVQLDGRETDIKDVMNAVGMFQDGFRQRDWTIKDLLPTSAKLLPEFDRRRNIRDMFIKMPPATPLTQGESLTSLAKVGSEPRPESPTTGDGCGVAERGLRDSFSTSPQPGVVKEKEGDTSSCGTGKVVNSTSSKGKRSAESLHLQRDQKRTKPANAKALTSKNRQGMAQSTLQGFFTPKTQIPRGQPNVNANTPPSSSTGSNHSPSPYPRKELALGPDQDTQEDLSSHNASEGYNAPKEAKYLSTPVDIDNEEDIIDPIITKESWSRILGTRIAPRCEHNQPCRMLSTKKPGMNCGRSFYICARPLGPSGEKERGTQWRCGTFIWSSEHTASGK</sequence>
<dbReference type="PROSITE" id="PS00726">
    <property type="entry name" value="AP_NUCLEASE_F1_1"/>
    <property type="match status" value="1"/>
</dbReference>
<dbReference type="GeneID" id="36285430"/>
<gene>
    <name evidence="15" type="primary">APN2</name>
    <name evidence="15" type="ORF">VC83_02347</name>
</gene>
<dbReference type="VEuPathDB" id="FungiDB:GMDG_01207"/>
<comment type="cofactor">
    <cofactor evidence="10">
        <name>Mg(2+)</name>
        <dbReference type="ChEBI" id="CHEBI:18420"/>
    </cofactor>
    <cofactor evidence="10">
        <name>Mn(2+)</name>
        <dbReference type="ChEBI" id="CHEBI:29035"/>
    </cofactor>
    <text evidence="10">Probably binds two magnesium or manganese ions per subunit.</text>
</comment>
<dbReference type="Pfam" id="PF03372">
    <property type="entry name" value="Exo_endo_phos"/>
    <property type="match status" value="1"/>
</dbReference>
<feature type="compositionally biased region" description="Low complexity" evidence="13">
    <location>
        <begin position="515"/>
        <end position="528"/>
    </location>
</feature>
<feature type="compositionally biased region" description="Basic and acidic residues" evidence="13">
    <location>
        <begin position="460"/>
        <end position="473"/>
    </location>
</feature>
<dbReference type="CDD" id="cd09088">
    <property type="entry name" value="Ape2-like_AP-endo"/>
    <property type="match status" value="1"/>
</dbReference>
<dbReference type="InterPro" id="IPR020847">
    <property type="entry name" value="AP_endonuclease_F1_BS"/>
</dbReference>
<feature type="site" description="Transition state stabilizer" evidence="11">
    <location>
        <position position="198"/>
    </location>
</feature>
<name>A0A177AFN4_9PEZI</name>
<dbReference type="PANTHER" id="PTHR22748">
    <property type="entry name" value="AP ENDONUCLEASE"/>
    <property type="match status" value="1"/>
</dbReference>
<keyword evidence="6" id="KW-0862">Zinc</keyword>
<evidence type="ECO:0000256" key="8">
    <source>
        <dbReference type="ARBA" id="ARBA00023242"/>
    </source>
</evidence>
<evidence type="ECO:0000256" key="2">
    <source>
        <dbReference type="ARBA" id="ARBA00013541"/>
    </source>
</evidence>
<dbReference type="GO" id="GO:0003906">
    <property type="term" value="F:DNA-(apurinic or apyrimidinic site) endonuclease activity"/>
    <property type="evidence" value="ECO:0007669"/>
    <property type="project" value="TreeGrafter"/>
</dbReference>
<evidence type="ECO:0000256" key="4">
    <source>
        <dbReference type="ARBA" id="ARBA00022771"/>
    </source>
</evidence>
<dbReference type="PROSITE" id="PS51435">
    <property type="entry name" value="AP_NUCLEASE_F1_4"/>
    <property type="match status" value="1"/>
</dbReference>
<keyword evidence="3 10" id="KW-0479">Metal-binding</keyword>
<feature type="active site" evidence="9">
    <location>
        <position position="157"/>
    </location>
</feature>
<evidence type="ECO:0000256" key="3">
    <source>
        <dbReference type="ARBA" id="ARBA00022723"/>
    </source>
</evidence>
<keyword evidence="4 12" id="KW-0863">Zinc-finger</keyword>
<feature type="binding site" evidence="10">
    <location>
        <position position="9"/>
    </location>
    <ligand>
        <name>Mg(2+)</name>
        <dbReference type="ChEBI" id="CHEBI:18420"/>
        <label>1</label>
    </ligand>
</feature>
<evidence type="ECO:0000256" key="5">
    <source>
        <dbReference type="ARBA" id="ARBA00022801"/>
    </source>
</evidence>
<feature type="site" description="Interaction with DNA substrate" evidence="11">
    <location>
        <position position="314"/>
    </location>
</feature>
<dbReference type="GO" id="GO:0005634">
    <property type="term" value="C:nucleus"/>
    <property type="evidence" value="ECO:0007669"/>
    <property type="project" value="TreeGrafter"/>
</dbReference>
<feature type="binding site" evidence="10">
    <location>
        <position position="313"/>
    </location>
    <ligand>
        <name>Mg(2+)</name>
        <dbReference type="ChEBI" id="CHEBI:18420"/>
        <label>1</label>
    </ligand>
</feature>
<dbReference type="GO" id="GO:0008081">
    <property type="term" value="F:phosphoric diester hydrolase activity"/>
    <property type="evidence" value="ECO:0007669"/>
    <property type="project" value="TreeGrafter"/>
</dbReference>
<evidence type="ECO:0000256" key="6">
    <source>
        <dbReference type="ARBA" id="ARBA00022833"/>
    </source>
</evidence>
<dbReference type="Proteomes" id="UP000077154">
    <property type="component" value="Unassembled WGS sequence"/>
</dbReference>
<keyword evidence="5" id="KW-0378">Hydrolase</keyword>
<dbReference type="InterPro" id="IPR005135">
    <property type="entry name" value="Endo/exonuclease/phosphatase"/>
</dbReference>
<keyword evidence="7 10" id="KW-0460">Magnesium</keyword>
<feature type="binding site" evidence="10">
    <location>
        <position position="196"/>
    </location>
    <ligand>
        <name>Mg(2+)</name>
        <dbReference type="ChEBI" id="CHEBI:18420"/>
        <label>1</label>
    </ligand>
</feature>
<accession>A0A177AFN4</accession>
<dbReference type="SUPFAM" id="SSF56219">
    <property type="entry name" value="DNase I-like"/>
    <property type="match status" value="1"/>
</dbReference>
<dbReference type="FunFam" id="3.60.10.10:FF:000079">
    <property type="entry name" value="DNA-(apurinic or apyrimidinic site) lyase"/>
    <property type="match status" value="1"/>
</dbReference>
<evidence type="ECO:0000256" key="1">
    <source>
        <dbReference type="ARBA" id="ARBA00007092"/>
    </source>
</evidence>
<evidence type="ECO:0000256" key="13">
    <source>
        <dbReference type="SAM" id="MobiDB-lite"/>
    </source>
</evidence>
<dbReference type="GO" id="GO:0008311">
    <property type="term" value="F:double-stranded DNA 3'-5' DNA exonuclease activity"/>
    <property type="evidence" value="ECO:0007669"/>
    <property type="project" value="TreeGrafter"/>
</dbReference>
<feature type="binding site" evidence="10">
    <location>
        <position position="44"/>
    </location>
    <ligand>
        <name>Mg(2+)</name>
        <dbReference type="ChEBI" id="CHEBI:18420"/>
        <label>1</label>
    </ligand>
</feature>
<evidence type="ECO:0000256" key="10">
    <source>
        <dbReference type="PIRSR" id="PIRSR604808-2"/>
    </source>
</evidence>
<keyword evidence="15" id="KW-0540">Nuclease</keyword>
<organism evidence="15">
    <name type="scientific">Pseudogymnoascus destructans</name>
    <dbReference type="NCBI Taxonomy" id="655981"/>
    <lineage>
        <taxon>Eukaryota</taxon>
        <taxon>Fungi</taxon>
        <taxon>Dikarya</taxon>
        <taxon>Ascomycota</taxon>
        <taxon>Pezizomycotina</taxon>
        <taxon>Leotiomycetes</taxon>
        <taxon>Thelebolales</taxon>
        <taxon>Thelebolaceae</taxon>
        <taxon>Pseudogymnoascus</taxon>
    </lineage>
</organism>